<keyword evidence="3" id="KW-1003">Cell membrane</keyword>
<evidence type="ECO:0000256" key="1">
    <source>
        <dbReference type="ARBA" id="ARBA00004651"/>
    </source>
</evidence>
<dbReference type="GO" id="GO:0005886">
    <property type="term" value="C:plasma membrane"/>
    <property type="evidence" value="ECO:0007669"/>
    <property type="project" value="UniProtKB-SubCell"/>
</dbReference>
<gene>
    <name evidence="9" type="ORF">C5L14_21630</name>
</gene>
<feature type="transmembrane region" description="Helical" evidence="7">
    <location>
        <begin position="176"/>
        <end position="198"/>
    </location>
</feature>
<evidence type="ECO:0000313" key="10">
    <source>
        <dbReference type="Proteomes" id="UP000237682"/>
    </source>
</evidence>
<feature type="transmembrane region" description="Helical" evidence="7">
    <location>
        <begin position="285"/>
        <end position="307"/>
    </location>
</feature>
<dbReference type="Gene3D" id="1.20.1720.10">
    <property type="entry name" value="Multidrug resistance protein D"/>
    <property type="match status" value="1"/>
</dbReference>
<dbReference type="PANTHER" id="PTHR23501">
    <property type="entry name" value="MAJOR FACILITATOR SUPERFAMILY"/>
    <property type="match status" value="1"/>
</dbReference>
<evidence type="ECO:0000256" key="2">
    <source>
        <dbReference type="ARBA" id="ARBA00022448"/>
    </source>
</evidence>
<keyword evidence="5 7" id="KW-1133">Transmembrane helix</keyword>
<feature type="domain" description="Major facilitator superfamily (MFS) profile" evidence="8">
    <location>
        <begin position="24"/>
        <end position="517"/>
    </location>
</feature>
<dbReference type="InterPro" id="IPR036259">
    <property type="entry name" value="MFS_trans_sf"/>
</dbReference>
<feature type="transmembrane region" description="Helical" evidence="7">
    <location>
        <begin position="319"/>
        <end position="338"/>
    </location>
</feature>
<dbReference type="Pfam" id="PF07690">
    <property type="entry name" value="MFS_1"/>
    <property type="match status" value="1"/>
</dbReference>
<dbReference type="PROSITE" id="PS50850">
    <property type="entry name" value="MFS"/>
    <property type="match status" value="1"/>
</dbReference>
<dbReference type="GO" id="GO:0022857">
    <property type="term" value="F:transmembrane transporter activity"/>
    <property type="evidence" value="ECO:0007669"/>
    <property type="project" value="InterPro"/>
</dbReference>
<dbReference type="RefSeq" id="WP_105864143.1">
    <property type="nucleotide sequence ID" value="NZ_PUEJ01000008.1"/>
</dbReference>
<feature type="transmembrane region" description="Helical" evidence="7">
    <location>
        <begin position="22"/>
        <end position="42"/>
    </location>
</feature>
<dbReference type="PANTHER" id="PTHR23501:SF51">
    <property type="entry name" value="MULTIDRUG RESISTANCE PROTEIN B"/>
    <property type="match status" value="1"/>
</dbReference>
<dbReference type="InterPro" id="IPR020846">
    <property type="entry name" value="MFS_dom"/>
</dbReference>
<dbReference type="AlphaFoldDB" id="A0A2S9Q8A1"/>
<keyword evidence="10" id="KW-1185">Reference proteome</keyword>
<feature type="transmembrane region" description="Helical" evidence="7">
    <location>
        <begin position="378"/>
        <end position="399"/>
    </location>
</feature>
<feature type="transmembrane region" description="Helical" evidence="7">
    <location>
        <begin position="62"/>
        <end position="82"/>
    </location>
</feature>
<organism evidence="9 10">
    <name type="scientific">Labrys okinawensis</name>
    <dbReference type="NCBI Taxonomy" id="346911"/>
    <lineage>
        <taxon>Bacteria</taxon>
        <taxon>Pseudomonadati</taxon>
        <taxon>Pseudomonadota</taxon>
        <taxon>Alphaproteobacteria</taxon>
        <taxon>Hyphomicrobiales</taxon>
        <taxon>Xanthobacteraceae</taxon>
        <taxon>Labrys</taxon>
    </lineage>
</organism>
<feature type="transmembrane region" description="Helical" evidence="7">
    <location>
        <begin position="345"/>
        <end position="366"/>
    </location>
</feature>
<evidence type="ECO:0000256" key="6">
    <source>
        <dbReference type="ARBA" id="ARBA00023136"/>
    </source>
</evidence>
<keyword evidence="4 7" id="KW-0812">Transmembrane</keyword>
<protein>
    <submittedName>
        <fullName evidence="9">MFS transporter</fullName>
    </submittedName>
</protein>
<sequence length="526" mass="56569">MATATATAMPVPAEDKIDKRKLVAFLAMVFGMFMAILDIQVVSASLPQIQAGLGASGDEIPWVQTAYLVAEVVMIPLSGFLSRAFSTRWTFAVSCAGFTFMSFMCGTATNINEMIIYRALQGFIGGGMIPTVFAAAFTIFPRSKQAIVSPMIGLVATLAPTIGPTVGGILTDAISWHWLFFINVVPGVIVTLMTFAMVDFDEPDLSLLSNFDWTGLISMAVFLGGLEYALEEGPGHDWFAETPVLVMSVLAAIGAVVFFARVLLARQPIVDLYAFKDGNFATGSLLSFVLGVGLYGLTYLFPVYLAGVRGYDSRMIGETMFVTGLCMFFTAPIAGNLTRFVDPRLMIAGGFIGFAAGTWIMTGITHDWDFYEILLPQILRGVSLMICMVPISNIALGTLPPARIKNASGLFNLMRNLGGAVGLAIINTALNKRQDLHLSRLGEAVNWSRDNVLQTYENMKAGFVAFGAAADQMTVSRLVGLMRREALVMAFSDVFLLLTLLFGLLSLSIFMLKKPQMAGGGGGGGH</sequence>
<dbReference type="InterPro" id="IPR004638">
    <property type="entry name" value="EmrB-like"/>
</dbReference>
<proteinExistence type="predicted"/>
<evidence type="ECO:0000313" key="9">
    <source>
        <dbReference type="EMBL" id="PRH85583.1"/>
    </source>
</evidence>
<dbReference type="Gene3D" id="1.20.1250.20">
    <property type="entry name" value="MFS general substrate transporter like domains"/>
    <property type="match status" value="1"/>
</dbReference>
<accession>A0A2S9Q8A1</accession>
<feature type="transmembrane region" description="Helical" evidence="7">
    <location>
        <begin position="242"/>
        <end position="264"/>
    </location>
</feature>
<feature type="transmembrane region" description="Helical" evidence="7">
    <location>
        <begin position="152"/>
        <end position="170"/>
    </location>
</feature>
<feature type="transmembrane region" description="Helical" evidence="7">
    <location>
        <begin position="115"/>
        <end position="140"/>
    </location>
</feature>
<evidence type="ECO:0000256" key="7">
    <source>
        <dbReference type="SAM" id="Phobius"/>
    </source>
</evidence>
<dbReference type="SUPFAM" id="SSF103473">
    <property type="entry name" value="MFS general substrate transporter"/>
    <property type="match status" value="1"/>
</dbReference>
<dbReference type="NCBIfam" id="TIGR00711">
    <property type="entry name" value="efflux_EmrB"/>
    <property type="match status" value="1"/>
</dbReference>
<dbReference type="OrthoDB" id="9812221at2"/>
<keyword evidence="6 7" id="KW-0472">Membrane</keyword>
<evidence type="ECO:0000256" key="5">
    <source>
        <dbReference type="ARBA" id="ARBA00022989"/>
    </source>
</evidence>
<dbReference type="InterPro" id="IPR011701">
    <property type="entry name" value="MFS"/>
</dbReference>
<evidence type="ECO:0000256" key="4">
    <source>
        <dbReference type="ARBA" id="ARBA00022692"/>
    </source>
</evidence>
<dbReference type="EMBL" id="PUEJ01000008">
    <property type="protein sequence ID" value="PRH85583.1"/>
    <property type="molecule type" value="Genomic_DNA"/>
</dbReference>
<feature type="transmembrane region" description="Helical" evidence="7">
    <location>
        <begin position="210"/>
        <end position="230"/>
    </location>
</feature>
<feature type="transmembrane region" description="Helical" evidence="7">
    <location>
        <begin position="89"/>
        <end position="109"/>
    </location>
</feature>
<keyword evidence="2" id="KW-0813">Transport</keyword>
<comment type="subcellular location">
    <subcellularLocation>
        <location evidence="1">Cell membrane</location>
        <topology evidence="1">Multi-pass membrane protein</topology>
    </subcellularLocation>
</comment>
<evidence type="ECO:0000256" key="3">
    <source>
        <dbReference type="ARBA" id="ARBA00022475"/>
    </source>
</evidence>
<dbReference type="CDD" id="cd17503">
    <property type="entry name" value="MFS_LmrB_MDR_like"/>
    <property type="match status" value="1"/>
</dbReference>
<reference evidence="9 10" key="1">
    <citation type="submission" date="2018-02" db="EMBL/GenBank/DDBJ databases">
        <title>Whole genome sequencing of endophytic bacterium.</title>
        <authorList>
            <person name="Eedara R."/>
            <person name="Podile A.R."/>
        </authorList>
    </citation>
    <scope>NUCLEOTIDE SEQUENCE [LARGE SCALE GENOMIC DNA]</scope>
    <source>
        <strain evidence="9 10">RP1T</strain>
    </source>
</reference>
<dbReference type="Proteomes" id="UP000237682">
    <property type="component" value="Unassembled WGS sequence"/>
</dbReference>
<comment type="caution">
    <text evidence="9">The sequence shown here is derived from an EMBL/GenBank/DDBJ whole genome shotgun (WGS) entry which is preliminary data.</text>
</comment>
<evidence type="ECO:0000259" key="8">
    <source>
        <dbReference type="PROSITE" id="PS50850"/>
    </source>
</evidence>
<feature type="transmembrane region" description="Helical" evidence="7">
    <location>
        <begin position="486"/>
        <end position="512"/>
    </location>
</feature>
<name>A0A2S9Q8A1_9HYPH</name>